<name>A0ABV6DIP6_9BACL</name>
<keyword evidence="4" id="KW-0812">Transmembrane</keyword>
<evidence type="ECO:0000256" key="4">
    <source>
        <dbReference type="SAM" id="Phobius"/>
    </source>
</evidence>
<dbReference type="PANTHER" id="PTHR30627:SF24">
    <property type="entry name" value="PENICILLIN-BINDING PROTEIN 4B"/>
    <property type="match status" value="1"/>
</dbReference>
<evidence type="ECO:0000256" key="2">
    <source>
        <dbReference type="ARBA" id="ARBA00007171"/>
    </source>
</evidence>
<protein>
    <submittedName>
        <fullName evidence="7">Peptidoglycan D,D-transpeptidase FtsI family protein</fullName>
    </submittedName>
</protein>
<comment type="subcellular location">
    <subcellularLocation>
        <location evidence="1">Membrane</location>
    </subcellularLocation>
</comment>
<evidence type="ECO:0000256" key="3">
    <source>
        <dbReference type="ARBA" id="ARBA00023136"/>
    </source>
</evidence>
<evidence type="ECO:0000256" key="1">
    <source>
        <dbReference type="ARBA" id="ARBA00004370"/>
    </source>
</evidence>
<evidence type="ECO:0000259" key="5">
    <source>
        <dbReference type="Pfam" id="PF00905"/>
    </source>
</evidence>
<dbReference type="InterPro" id="IPR001460">
    <property type="entry name" value="PCN-bd_Tpept"/>
</dbReference>
<dbReference type="Gene3D" id="3.90.1310.10">
    <property type="entry name" value="Penicillin-binding protein 2a (Domain 2)"/>
    <property type="match status" value="1"/>
</dbReference>
<dbReference type="Pfam" id="PF03717">
    <property type="entry name" value="PBP_dimer"/>
    <property type="match status" value="1"/>
</dbReference>
<proteinExistence type="inferred from homology"/>
<feature type="domain" description="Penicillin-binding protein transpeptidase" evidence="5">
    <location>
        <begin position="286"/>
        <end position="593"/>
    </location>
</feature>
<comment type="caution">
    <text evidence="7">The sequence shown here is derived from an EMBL/GenBank/DDBJ whole genome shotgun (WGS) entry which is preliminary data.</text>
</comment>
<dbReference type="Gene3D" id="3.40.710.10">
    <property type="entry name" value="DD-peptidase/beta-lactamase superfamily"/>
    <property type="match status" value="1"/>
</dbReference>
<dbReference type="RefSeq" id="WP_377469704.1">
    <property type="nucleotide sequence ID" value="NZ_JBHLWN010000031.1"/>
</dbReference>
<evidence type="ECO:0000313" key="8">
    <source>
        <dbReference type="Proteomes" id="UP001589776"/>
    </source>
</evidence>
<dbReference type="Proteomes" id="UP001589776">
    <property type="component" value="Unassembled WGS sequence"/>
</dbReference>
<dbReference type="PANTHER" id="PTHR30627">
    <property type="entry name" value="PEPTIDOGLYCAN D,D-TRANSPEPTIDASE"/>
    <property type="match status" value="1"/>
</dbReference>
<dbReference type="SUPFAM" id="SSF56519">
    <property type="entry name" value="Penicillin binding protein dimerisation domain"/>
    <property type="match status" value="1"/>
</dbReference>
<keyword evidence="8" id="KW-1185">Reference proteome</keyword>
<dbReference type="Pfam" id="PF00905">
    <property type="entry name" value="Transpeptidase"/>
    <property type="match status" value="1"/>
</dbReference>
<keyword evidence="3 4" id="KW-0472">Membrane</keyword>
<dbReference type="InterPro" id="IPR012338">
    <property type="entry name" value="Beta-lactam/transpept-like"/>
</dbReference>
<dbReference type="InterPro" id="IPR050515">
    <property type="entry name" value="Beta-lactam/transpept"/>
</dbReference>
<gene>
    <name evidence="7" type="ORF">ACFFK0_08605</name>
</gene>
<evidence type="ECO:0000259" key="6">
    <source>
        <dbReference type="Pfam" id="PF03717"/>
    </source>
</evidence>
<dbReference type="EMBL" id="JBHLWN010000031">
    <property type="protein sequence ID" value="MFC0212521.1"/>
    <property type="molecule type" value="Genomic_DNA"/>
</dbReference>
<organism evidence="7 8">
    <name type="scientific">Paenibacillus chartarius</name>
    <dbReference type="NCBI Taxonomy" id="747481"/>
    <lineage>
        <taxon>Bacteria</taxon>
        <taxon>Bacillati</taxon>
        <taxon>Bacillota</taxon>
        <taxon>Bacilli</taxon>
        <taxon>Bacillales</taxon>
        <taxon>Paenibacillaceae</taxon>
        <taxon>Paenibacillus</taxon>
    </lineage>
</organism>
<feature type="transmembrane region" description="Helical" evidence="4">
    <location>
        <begin position="21"/>
        <end position="41"/>
    </location>
</feature>
<accession>A0ABV6DIP6</accession>
<keyword evidence="4" id="KW-1133">Transmembrane helix</keyword>
<dbReference type="InterPro" id="IPR036138">
    <property type="entry name" value="PBP_dimer_sf"/>
</dbReference>
<comment type="similarity">
    <text evidence="2">Belongs to the transpeptidase family.</text>
</comment>
<dbReference type="InterPro" id="IPR005311">
    <property type="entry name" value="PBP_dimer"/>
</dbReference>
<dbReference type="SUPFAM" id="SSF56601">
    <property type="entry name" value="beta-lactamase/transpeptidase-like"/>
    <property type="match status" value="1"/>
</dbReference>
<sequence length="615" mass="66635">MISSNTHMDWGPVKMVDRRRVYIILLLFTLGVAAIAGRLFWIQVAAASRFTERNIDLVKNSVLQRQRGLILDSGRGRFVDRSGQALTGEVRRGLLVFPVNEAYYGTAEQRKPLLAILRTGESEWRSFLSGLKEPAWWPNPEGKPLGLTNEQAAQIEKLGIPNVRVAELTIRYPAGMPAAQLIGFVGQNPERVESVFRDQLEKGQLQRDSEIGASGLEKTFEPWLRSLGPTTLSYFMDAGKRPLPGLDARIVSSETAHYPLTVHTTIDAGLQRGIERAMDRLGVTDGAVVVLDADNADVLAMASRPSFDPTNVDLPGGGWSNKALIPATPGSVFKIVVAAAALEAGVVQPNEAFECHGELGKYGFRCWKEGGHGTLTLEEAFAESCNITFAEVMKRLTPEQVEAAARKLGLLSPVGWEGNVGGRPFRQFDGEASGQLFAAGTPTNDEGVLLQTAIGQRDVRITPLQAANMVVSLLHEGEVLEPRAVSSITLKSGKVLETFAEKKVLSPEENGISGATARKLLSWMHEVVETGTATSLQKAKWPLAGKSGTGQVITDGPRTTDNQWFVGFAPADRPRYAIAVLAANVPSDRAGIALELFRSTTDFMADRDALQTSAK</sequence>
<feature type="domain" description="Penicillin-binding protein dimerisation" evidence="6">
    <location>
        <begin position="73"/>
        <end position="225"/>
    </location>
</feature>
<reference evidence="7 8" key="1">
    <citation type="submission" date="2024-09" db="EMBL/GenBank/DDBJ databases">
        <authorList>
            <person name="Sun Q."/>
            <person name="Mori K."/>
        </authorList>
    </citation>
    <scope>NUCLEOTIDE SEQUENCE [LARGE SCALE GENOMIC DNA]</scope>
    <source>
        <strain evidence="7 8">CCM 7759</strain>
    </source>
</reference>
<evidence type="ECO:0000313" key="7">
    <source>
        <dbReference type="EMBL" id="MFC0212521.1"/>
    </source>
</evidence>